<feature type="compositionally biased region" description="Pro residues" evidence="1">
    <location>
        <begin position="190"/>
        <end position="209"/>
    </location>
</feature>
<dbReference type="Pfam" id="PF01471">
    <property type="entry name" value="PG_binding_1"/>
    <property type="match status" value="1"/>
</dbReference>
<evidence type="ECO:0000313" key="4">
    <source>
        <dbReference type="Proteomes" id="UP001614391"/>
    </source>
</evidence>
<dbReference type="EMBL" id="JBITYT010000023">
    <property type="protein sequence ID" value="MFI9123874.1"/>
    <property type="molecule type" value="Genomic_DNA"/>
</dbReference>
<evidence type="ECO:0000313" key="3">
    <source>
        <dbReference type="EMBL" id="MFI9123874.1"/>
    </source>
</evidence>
<keyword evidence="4" id="KW-1185">Reference proteome</keyword>
<evidence type="ECO:0000256" key="1">
    <source>
        <dbReference type="SAM" id="MobiDB-lite"/>
    </source>
</evidence>
<organism evidence="3 4">
    <name type="scientific">Streptomyces bikiniensis</name>
    <dbReference type="NCBI Taxonomy" id="1896"/>
    <lineage>
        <taxon>Bacteria</taxon>
        <taxon>Bacillati</taxon>
        <taxon>Actinomycetota</taxon>
        <taxon>Actinomycetes</taxon>
        <taxon>Kitasatosporales</taxon>
        <taxon>Streptomycetaceae</taxon>
        <taxon>Streptomyces</taxon>
    </lineage>
</organism>
<feature type="region of interest" description="Disordered" evidence="1">
    <location>
        <begin position="190"/>
        <end position="210"/>
    </location>
</feature>
<dbReference type="RefSeq" id="WP_399621704.1">
    <property type="nucleotide sequence ID" value="NZ_JBITYT010000023.1"/>
</dbReference>
<gene>
    <name evidence="3" type="ORF">ACIGW0_31535</name>
</gene>
<dbReference type="Gene3D" id="1.10.101.10">
    <property type="entry name" value="PGBD-like superfamily/PGBD"/>
    <property type="match status" value="1"/>
</dbReference>
<accession>A0ABW8D587</accession>
<sequence length="306" mass="32325">MGEIWIKEAERLGDGDIGGPMDSPSAPGRAVWHTTESGAGDASFDAVARYLIAHASEPHILYDPTTDRLGQYGPLNESARALRNDGGTRTNRTGKVCIQIEVLAKASKPFTSYWKPGPNFCALMRAIRSWGIPDTWPAGALATSYADNSPRPRTTWATKGGHYGHSNIPGNDHWDPGNIDRVALFKAAPKPAPAVTPPAAPKPPAPAPSRPVVDLSNLIAAARRDPGLKQGGTTHPADVKVVEAALKAEGLLASTYSTDGSFGSSTVTAYRAWQKRCGYTGSAADGIPGKASLEKLGRKYGFTVKG</sequence>
<reference evidence="3 4" key="1">
    <citation type="submission" date="2024-10" db="EMBL/GenBank/DDBJ databases">
        <title>The Natural Products Discovery Center: Release of the First 8490 Sequenced Strains for Exploring Actinobacteria Biosynthetic Diversity.</title>
        <authorList>
            <person name="Kalkreuter E."/>
            <person name="Kautsar S.A."/>
            <person name="Yang D."/>
            <person name="Bader C.D."/>
            <person name="Teijaro C.N."/>
            <person name="Fluegel L."/>
            <person name="Davis C.M."/>
            <person name="Simpson J.R."/>
            <person name="Lauterbach L."/>
            <person name="Steele A.D."/>
            <person name="Gui C."/>
            <person name="Meng S."/>
            <person name="Li G."/>
            <person name="Viehrig K."/>
            <person name="Ye F."/>
            <person name="Su P."/>
            <person name="Kiefer A.F."/>
            <person name="Nichols A."/>
            <person name="Cepeda A.J."/>
            <person name="Yan W."/>
            <person name="Fan B."/>
            <person name="Jiang Y."/>
            <person name="Adhikari A."/>
            <person name="Zheng C.-J."/>
            <person name="Schuster L."/>
            <person name="Cowan T.M."/>
            <person name="Smanski M.J."/>
            <person name="Chevrette M.G."/>
            <person name="De Carvalho L.P.S."/>
            <person name="Shen B."/>
        </authorList>
    </citation>
    <scope>NUCLEOTIDE SEQUENCE [LARGE SCALE GENOMIC DNA]</scope>
    <source>
        <strain evidence="3 4">NPDC053346</strain>
    </source>
</reference>
<protein>
    <submittedName>
        <fullName evidence="3">Peptidoglycan-binding protein</fullName>
    </submittedName>
</protein>
<dbReference type="Proteomes" id="UP001614391">
    <property type="component" value="Unassembled WGS sequence"/>
</dbReference>
<comment type="caution">
    <text evidence="3">The sequence shown here is derived from an EMBL/GenBank/DDBJ whole genome shotgun (WGS) entry which is preliminary data.</text>
</comment>
<feature type="domain" description="Peptidoglycan binding-like" evidence="2">
    <location>
        <begin position="237"/>
        <end position="296"/>
    </location>
</feature>
<dbReference type="InterPro" id="IPR002477">
    <property type="entry name" value="Peptidoglycan-bd-like"/>
</dbReference>
<dbReference type="SUPFAM" id="SSF47090">
    <property type="entry name" value="PGBD-like"/>
    <property type="match status" value="1"/>
</dbReference>
<evidence type="ECO:0000259" key="2">
    <source>
        <dbReference type="Pfam" id="PF01471"/>
    </source>
</evidence>
<name>A0ABW8D587_STRBI</name>
<proteinExistence type="predicted"/>
<dbReference type="InterPro" id="IPR036366">
    <property type="entry name" value="PGBDSf"/>
</dbReference>
<dbReference type="InterPro" id="IPR036365">
    <property type="entry name" value="PGBD-like_sf"/>
</dbReference>